<dbReference type="PANTHER" id="PTHR30461:SF2">
    <property type="entry name" value="SERINE RECOMBINASE PINE-RELATED"/>
    <property type="match status" value="1"/>
</dbReference>
<dbReference type="SMART" id="SM00857">
    <property type="entry name" value="Resolvase"/>
    <property type="match status" value="1"/>
</dbReference>
<keyword evidence="2" id="KW-0229">DNA integration</keyword>
<keyword evidence="3" id="KW-0238">DNA-binding</keyword>
<evidence type="ECO:0000256" key="3">
    <source>
        <dbReference type="ARBA" id="ARBA00023125"/>
    </source>
</evidence>
<dbReference type="SUPFAM" id="SSF53041">
    <property type="entry name" value="Resolvase-like"/>
    <property type="match status" value="1"/>
</dbReference>
<sequence>MLIGYARVSTQVQDNAIQIEALKKSGCEMIFEETISGGRWDRPKLQELLNYIRKGDTIVVWKLDRLSRSLKDLLFIMEQIENKETGFKSLTESIDTTTSAGKMMMQMVGVFAEFERNMLKERTKKGLEYAKEQGRVGGRKPKLKPIQIQEIIQLHAAGKSAPELSQLFNVHQATIYRILKKITNKLTLIAT</sequence>
<evidence type="ECO:0000259" key="6">
    <source>
        <dbReference type="PROSITE" id="PS51736"/>
    </source>
</evidence>
<gene>
    <name evidence="7" type="ORF">MTP08_14440</name>
</gene>
<evidence type="ECO:0000256" key="5">
    <source>
        <dbReference type="PROSITE-ProRule" id="PRU10137"/>
    </source>
</evidence>
<dbReference type="CDD" id="cd03768">
    <property type="entry name" value="SR_ResInv"/>
    <property type="match status" value="1"/>
</dbReference>
<comment type="similarity">
    <text evidence="1">Belongs to the site-specific recombinase resolvase family.</text>
</comment>
<dbReference type="InterPro" id="IPR006119">
    <property type="entry name" value="Resolv_N"/>
</dbReference>
<keyword evidence="4" id="KW-0233">DNA recombination</keyword>
<keyword evidence="8" id="KW-1185">Reference proteome</keyword>
<dbReference type="PROSITE" id="PS00397">
    <property type="entry name" value="RECOMBINASES_1"/>
    <property type="match status" value="1"/>
</dbReference>
<evidence type="ECO:0000256" key="1">
    <source>
        <dbReference type="ARBA" id="ARBA00009913"/>
    </source>
</evidence>
<dbReference type="PROSITE" id="PS51736">
    <property type="entry name" value="RECOMBINASES_3"/>
    <property type="match status" value="1"/>
</dbReference>
<feature type="active site" description="O-(5'-phospho-DNA)-serine intermediate" evidence="5">
    <location>
        <position position="9"/>
    </location>
</feature>
<dbReference type="SUPFAM" id="SSF46689">
    <property type="entry name" value="Homeodomain-like"/>
    <property type="match status" value="1"/>
</dbReference>
<evidence type="ECO:0000256" key="2">
    <source>
        <dbReference type="ARBA" id="ARBA00022908"/>
    </source>
</evidence>
<evidence type="ECO:0000313" key="7">
    <source>
        <dbReference type="EMBL" id="UOE39638.1"/>
    </source>
</evidence>
<dbReference type="PROSITE" id="PS00398">
    <property type="entry name" value="RECOMBINASES_2"/>
    <property type="match status" value="1"/>
</dbReference>
<evidence type="ECO:0000256" key="4">
    <source>
        <dbReference type="ARBA" id="ARBA00023172"/>
    </source>
</evidence>
<reference evidence="7 8" key="1">
    <citation type="submission" date="2022-03" db="EMBL/GenBank/DDBJ databases">
        <title>Chryseobacterium sp. isolated from the Andong Sikhe.</title>
        <authorList>
            <person name="Won M."/>
            <person name="Kim S.-J."/>
            <person name="Kwon S.-W."/>
        </authorList>
    </citation>
    <scope>NUCLEOTIDE SEQUENCE [LARGE SCALE GENOMIC DNA]</scope>
    <source>
        <strain evidence="7 8">ADR-1</strain>
        <plasmid evidence="7 8">unnamed1</plasmid>
    </source>
</reference>
<dbReference type="InterPro" id="IPR006118">
    <property type="entry name" value="Recombinase_CS"/>
</dbReference>
<dbReference type="EMBL" id="CP094530">
    <property type="protein sequence ID" value="UOE39638.1"/>
    <property type="molecule type" value="Genomic_DNA"/>
</dbReference>
<dbReference type="InterPro" id="IPR006120">
    <property type="entry name" value="Resolvase_HTH_dom"/>
</dbReference>
<dbReference type="Pfam" id="PF00239">
    <property type="entry name" value="Resolvase"/>
    <property type="match status" value="1"/>
</dbReference>
<dbReference type="RefSeq" id="WP_243577779.1">
    <property type="nucleotide sequence ID" value="NZ_CP094530.1"/>
</dbReference>
<dbReference type="Gene3D" id="3.40.50.1390">
    <property type="entry name" value="Resolvase, N-terminal catalytic domain"/>
    <property type="match status" value="1"/>
</dbReference>
<dbReference type="PANTHER" id="PTHR30461">
    <property type="entry name" value="DNA-INVERTASE FROM LAMBDOID PROPHAGE"/>
    <property type="match status" value="1"/>
</dbReference>
<dbReference type="InterPro" id="IPR036162">
    <property type="entry name" value="Resolvase-like_N_sf"/>
</dbReference>
<proteinExistence type="inferred from homology"/>
<organism evidence="7 8">
    <name type="scientific">Chryseobacterium oryzae</name>
    <dbReference type="NCBI Taxonomy" id="2929799"/>
    <lineage>
        <taxon>Bacteria</taxon>
        <taxon>Pseudomonadati</taxon>
        <taxon>Bacteroidota</taxon>
        <taxon>Flavobacteriia</taxon>
        <taxon>Flavobacteriales</taxon>
        <taxon>Weeksellaceae</taxon>
        <taxon>Chryseobacterium group</taxon>
        <taxon>Chryseobacterium</taxon>
    </lineage>
</organism>
<dbReference type="Proteomes" id="UP000831068">
    <property type="component" value="Plasmid unnamed1"/>
</dbReference>
<dbReference type="InterPro" id="IPR009057">
    <property type="entry name" value="Homeodomain-like_sf"/>
</dbReference>
<protein>
    <submittedName>
        <fullName evidence="7">Recombinase family protein</fullName>
    </submittedName>
</protein>
<geneLocation type="plasmid" evidence="7 8">
    <name>unnamed1</name>
</geneLocation>
<evidence type="ECO:0000313" key="8">
    <source>
        <dbReference type="Proteomes" id="UP000831068"/>
    </source>
</evidence>
<dbReference type="Gene3D" id="1.10.10.60">
    <property type="entry name" value="Homeodomain-like"/>
    <property type="match status" value="1"/>
</dbReference>
<accession>A0ABY4BK94</accession>
<keyword evidence="7" id="KW-0614">Plasmid</keyword>
<dbReference type="Pfam" id="PF02796">
    <property type="entry name" value="HTH_7"/>
    <property type="match status" value="1"/>
</dbReference>
<dbReference type="CDD" id="cd00569">
    <property type="entry name" value="HTH_Hin_like"/>
    <property type="match status" value="1"/>
</dbReference>
<dbReference type="InterPro" id="IPR050639">
    <property type="entry name" value="SSR_resolvase"/>
</dbReference>
<name>A0ABY4BK94_9FLAO</name>
<feature type="domain" description="Resolvase/invertase-type recombinase catalytic" evidence="6">
    <location>
        <begin position="1"/>
        <end position="134"/>
    </location>
</feature>